<dbReference type="AlphaFoldDB" id="A0AAD3HF38"/>
<keyword evidence="5 11" id="KW-0645">Protease</keyword>
<dbReference type="GO" id="GO:0034727">
    <property type="term" value="P:piecemeal microautophagy of the nucleus"/>
    <property type="evidence" value="ECO:0007669"/>
    <property type="project" value="TreeGrafter"/>
</dbReference>
<evidence type="ECO:0000256" key="6">
    <source>
        <dbReference type="ARBA" id="ARBA00022801"/>
    </source>
</evidence>
<evidence type="ECO:0000256" key="2">
    <source>
        <dbReference type="ARBA" id="ARBA00010958"/>
    </source>
</evidence>
<gene>
    <name evidence="14" type="ORF">CTEN210_18068</name>
</gene>
<feature type="region of interest" description="Disordered" evidence="12">
    <location>
        <begin position="400"/>
        <end position="422"/>
    </location>
</feature>
<evidence type="ECO:0000256" key="4">
    <source>
        <dbReference type="ARBA" id="ARBA00022490"/>
    </source>
</evidence>
<dbReference type="GO" id="GO:0000045">
    <property type="term" value="P:autophagosome assembly"/>
    <property type="evidence" value="ECO:0007669"/>
    <property type="project" value="TreeGrafter"/>
</dbReference>
<evidence type="ECO:0000256" key="10">
    <source>
        <dbReference type="ARBA" id="ARBA00029362"/>
    </source>
</evidence>
<keyword evidence="8 11" id="KW-0653">Protein transport</keyword>
<dbReference type="GO" id="GO:0015031">
    <property type="term" value="P:protein transport"/>
    <property type="evidence" value="ECO:0007669"/>
    <property type="project" value="UniProtKB-KW"/>
</dbReference>
<proteinExistence type="inferred from homology"/>
<dbReference type="PANTHER" id="PTHR22624">
    <property type="entry name" value="CYSTEINE PROTEASE ATG4"/>
    <property type="match status" value="1"/>
</dbReference>
<keyword evidence="3" id="KW-0813">Transport</keyword>
<dbReference type="GO" id="GO:0004197">
    <property type="term" value="F:cysteine-type endopeptidase activity"/>
    <property type="evidence" value="ECO:0007669"/>
    <property type="project" value="TreeGrafter"/>
</dbReference>
<keyword evidence="9 11" id="KW-0072">Autophagy</keyword>
<comment type="function">
    <text evidence="11">Cysteine protease that plays a key role in autophagy by mediating both proteolytic activation and delipidation of ATG8 family proteins.</text>
</comment>
<dbReference type="Proteomes" id="UP001054902">
    <property type="component" value="Unassembled WGS sequence"/>
</dbReference>
<dbReference type="Gene3D" id="3.90.70.130">
    <property type="match status" value="1"/>
</dbReference>
<evidence type="ECO:0000256" key="1">
    <source>
        <dbReference type="ARBA" id="ARBA00004496"/>
    </source>
</evidence>
<dbReference type="EMBL" id="BLLK01000074">
    <property type="protein sequence ID" value="GFH61592.1"/>
    <property type="molecule type" value="Genomic_DNA"/>
</dbReference>
<keyword evidence="7" id="KW-0788">Thiol protease</keyword>
<feature type="compositionally biased region" description="Basic and acidic residues" evidence="12">
    <location>
        <begin position="405"/>
        <end position="420"/>
    </location>
</feature>
<evidence type="ECO:0000313" key="14">
    <source>
        <dbReference type="EMBL" id="GFH61592.1"/>
    </source>
</evidence>
<dbReference type="GO" id="GO:0019786">
    <property type="term" value="F:protein-phosphatidylethanolamide deconjugating activity"/>
    <property type="evidence" value="ECO:0007669"/>
    <property type="project" value="InterPro"/>
</dbReference>
<dbReference type="PANTHER" id="PTHR22624:SF49">
    <property type="entry name" value="CYSTEINE PROTEASE"/>
    <property type="match status" value="1"/>
</dbReference>
<dbReference type="GO" id="GO:0000423">
    <property type="term" value="P:mitophagy"/>
    <property type="evidence" value="ECO:0007669"/>
    <property type="project" value="TreeGrafter"/>
</dbReference>
<feature type="domain" description="Peptidase C54 catalytic" evidence="13">
    <location>
        <begin position="212"/>
        <end position="576"/>
    </location>
</feature>
<reference evidence="14 15" key="1">
    <citation type="journal article" date="2021" name="Sci. Rep.">
        <title>The genome of the diatom Chaetoceros tenuissimus carries an ancient integrated fragment of an extant virus.</title>
        <authorList>
            <person name="Hongo Y."/>
            <person name="Kimura K."/>
            <person name="Takaki Y."/>
            <person name="Yoshida Y."/>
            <person name="Baba S."/>
            <person name="Kobayashi G."/>
            <person name="Nagasaki K."/>
            <person name="Hano T."/>
            <person name="Tomaru Y."/>
        </authorList>
    </citation>
    <scope>NUCLEOTIDE SEQUENCE [LARGE SCALE GENOMIC DNA]</scope>
    <source>
        <strain evidence="14 15">NIES-3715</strain>
    </source>
</reference>
<protein>
    <recommendedName>
        <fullName evidence="11">Cysteine protease</fullName>
        <ecNumber evidence="11">3.4.22.-</ecNumber>
    </recommendedName>
</protein>
<evidence type="ECO:0000256" key="7">
    <source>
        <dbReference type="ARBA" id="ARBA00022807"/>
    </source>
</evidence>
<dbReference type="Pfam" id="PF03416">
    <property type="entry name" value="Peptidase_C54"/>
    <property type="match status" value="1"/>
</dbReference>
<comment type="subcellular location">
    <subcellularLocation>
        <location evidence="1 11">Cytoplasm</location>
    </subcellularLocation>
</comment>
<evidence type="ECO:0000256" key="3">
    <source>
        <dbReference type="ARBA" id="ARBA00022448"/>
    </source>
</evidence>
<keyword evidence="15" id="KW-1185">Reference proteome</keyword>
<name>A0AAD3HF38_9STRA</name>
<dbReference type="EC" id="3.4.22.-" evidence="11"/>
<evidence type="ECO:0000313" key="15">
    <source>
        <dbReference type="Proteomes" id="UP001054902"/>
    </source>
</evidence>
<feature type="region of interest" description="Disordered" evidence="12">
    <location>
        <begin position="21"/>
        <end position="40"/>
    </location>
</feature>
<evidence type="ECO:0000256" key="11">
    <source>
        <dbReference type="RuleBase" id="RU363115"/>
    </source>
</evidence>
<evidence type="ECO:0000256" key="5">
    <source>
        <dbReference type="ARBA" id="ARBA00022670"/>
    </source>
</evidence>
<comment type="catalytic activity">
    <reaction evidence="10">
        <text>[protein]-C-terminal L-amino acid-glycyl-phosphatidylethanolamide + H2O = [protein]-C-terminal L-amino acid-glycine + a 1,2-diacyl-sn-glycero-3-phosphoethanolamine</text>
        <dbReference type="Rhea" id="RHEA:67548"/>
        <dbReference type="Rhea" id="RHEA-COMP:17323"/>
        <dbReference type="Rhea" id="RHEA-COMP:17324"/>
        <dbReference type="ChEBI" id="CHEBI:15377"/>
        <dbReference type="ChEBI" id="CHEBI:64612"/>
        <dbReference type="ChEBI" id="CHEBI:172940"/>
        <dbReference type="ChEBI" id="CHEBI:172941"/>
    </reaction>
    <physiologicalReaction direction="left-to-right" evidence="10">
        <dbReference type="Rhea" id="RHEA:67549"/>
    </physiologicalReaction>
</comment>
<dbReference type="InterPro" id="IPR046792">
    <property type="entry name" value="Peptidase_C54_cat"/>
</dbReference>
<sequence>MNQENTEKVLEKAESLCKKKEANKTLSSHQEQDISLQQDSLNENKVYVNISTPQSSPTRANHLSPFQMISESTFGSFAKVSKETNDDSFGDEELQIVSSFQVDPEPNDNVDDQETNENITLQESATAMDDFDVCKEYGYRYEYTLEDHSQDSSSSSSSHDEEQETVQTPQGIFSKIKFTETTPSEITEKTCTDQIYILGKTYHVIHEYHARRDDEANLFWFTYRCDFLEMKPYNMTSDAGWGCMYRAAQMILGQALRMHYKDREWRADKNLLKKRQDSFMRDLLTWFADYPTARKLQWRNGAKYFVSGGESWYSLHNMVAAACARYDVLCGDWIGPTTAALVIRDILQLHSREISKSSDNSDSSDLNLFQVYVASEGTIYRSDLQDLLIAKQDAVVLENNSKQQTKADKKNSNTKTDPKYNHPLYESPVASLESEKQVPVEWDSSLLILIPLRLGLKDFDASTYRKSIAHVLSFPQSVGFIGGKPRHALWFYGATSDGSRVYGLDPHTVQRAPRRRLNISNDANVKRFHNEILFTDEYLRSIHCSKGSSMNMSRIDPSLALGFYCRDVHEFEDLHQRLKGMKQSEDFAKVPELFTIVDKKPNYDADISACMMDMMEGSSLGDNVQASNATHDVEDEYIML</sequence>
<dbReference type="GO" id="GO:0005737">
    <property type="term" value="C:cytoplasm"/>
    <property type="evidence" value="ECO:0007669"/>
    <property type="project" value="UniProtKB-SubCell"/>
</dbReference>
<feature type="compositionally biased region" description="Polar residues" evidence="12">
    <location>
        <begin position="24"/>
        <end position="40"/>
    </location>
</feature>
<comment type="caution">
    <text evidence="14">The sequence shown here is derived from an EMBL/GenBank/DDBJ whole genome shotgun (WGS) entry which is preliminary data.</text>
</comment>
<keyword evidence="6 11" id="KW-0378">Hydrolase</keyword>
<dbReference type="InterPro" id="IPR038765">
    <property type="entry name" value="Papain-like_cys_pep_sf"/>
</dbReference>
<dbReference type="GO" id="GO:0016485">
    <property type="term" value="P:protein processing"/>
    <property type="evidence" value="ECO:0007669"/>
    <property type="project" value="TreeGrafter"/>
</dbReference>
<evidence type="ECO:0000256" key="8">
    <source>
        <dbReference type="ARBA" id="ARBA00022927"/>
    </source>
</evidence>
<dbReference type="SUPFAM" id="SSF54001">
    <property type="entry name" value="Cysteine proteinases"/>
    <property type="match status" value="1"/>
</dbReference>
<evidence type="ECO:0000256" key="12">
    <source>
        <dbReference type="SAM" id="MobiDB-lite"/>
    </source>
</evidence>
<dbReference type="InterPro" id="IPR005078">
    <property type="entry name" value="Peptidase_C54"/>
</dbReference>
<organism evidence="14 15">
    <name type="scientific">Chaetoceros tenuissimus</name>
    <dbReference type="NCBI Taxonomy" id="426638"/>
    <lineage>
        <taxon>Eukaryota</taxon>
        <taxon>Sar</taxon>
        <taxon>Stramenopiles</taxon>
        <taxon>Ochrophyta</taxon>
        <taxon>Bacillariophyta</taxon>
        <taxon>Coscinodiscophyceae</taxon>
        <taxon>Chaetocerotophycidae</taxon>
        <taxon>Chaetocerotales</taxon>
        <taxon>Chaetocerotaceae</taxon>
        <taxon>Chaetoceros</taxon>
    </lineage>
</organism>
<evidence type="ECO:0000259" key="13">
    <source>
        <dbReference type="Pfam" id="PF03416"/>
    </source>
</evidence>
<accession>A0AAD3HF38</accession>
<comment type="similarity">
    <text evidence="2 11">Belongs to the peptidase C54 family.</text>
</comment>
<keyword evidence="4 11" id="KW-0963">Cytoplasm</keyword>
<dbReference type="GO" id="GO:0035973">
    <property type="term" value="P:aggrephagy"/>
    <property type="evidence" value="ECO:0007669"/>
    <property type="project" value="TreeGrafter"/>
</dbReference>
<feature type="region of interest" description="Disordered" evidence="12">
    <location>
        <begin position="148"/>
        <end position="174"/>
    </location>
</feature>
<evidence type="ECO:0000256" key="9">
    <source>
        <dbReference type="ARBA" id="ARBA00023006"/>
    </source>
</evidence>